<evidence type="ECO:0000256" key="1">
    <source>
        <dbReference type="PROSITE-ProRule" id="PRU00042"/>
    </source>
</evidence>
<evidence type="ECO:0000313" key="5">
    <source>
        <dbReference type="Proteomes" id="UP000001357"/>
    </source>
</evidence>
<dbReference type="PROSITE" id="PS50157">
    <property type="entry name" value="ZINC_FINGER_C2H2_2"/>
    <property type="match status" value="1"/>
</dbReference>
<dbReference type="GeneID" id="5891312"/>
<dbReference type="AlphaFoldDB" id="A9V0F2"/>
<organism evidence="4 5">
    <name type="scientific">Monosiga brevicollis</name>
    <name type="common">Choanoflagellate</name>
    <dbReference type="NCBI Taxonomy" id="81824"/>
    <lineage>
        <taxon>Eukaryota</taxon>
        <taxon>Choanoflagellata</taxon>
        <taxon>Craspedida</taxon>
        <taxon>Salpingoecidae</taxon>
        <taxon>Monosiga</taxon>
    </lineage>
</organism>
<dbReference type="InterPro" id="IPR036236">
    <property type="entry name" value="Znf_C2H2_sf"/>
</dbReference>
<feature type="region of interest" description="Disordered" evidence="2">
    <location>
        <begin position="1"/>
        <end position="27"/>
    </location>
</feature>
<dbReference type="GO" id="GO:0000987">
    <property type="term" value="F:cis-regulatory region sequence-specific DNA binding"/>
    <property type="evidence" value="ECO:0000318"/>
    <property type="project" value="GO_Central"/>
</dbReference>
<protein>
    <recommendedName>
        <fullName evidence="3">C2H2-type domain-containing protein</fullName>
    </recommendedName>
</protein>
<feature type="region of interest" description="Disordered" evidence="2">
    <location>
        <begin position="395"/>
        <end position="433"/>
    </location>
</feature>
<dbReference type="GO" id="GO:0006357">
    <property type="term" value="P:regulation of transcription by RNA polymerase II"/>
    <property type="evidence" value="ECO:0000318"/>
    <property type="project" value="GO_Central"/>
</dbReference>
<sequence>MTLDARGASDRLEGANPVARQLTTEHEKYQRTQVRPKVPHQYPCTHCTAVLSTRYALRRHIEGQHGGVQRVQCPFCDYTSKQKQNVKRHIGSRHNARVCNICNFWSSTQPITPNLDSFAPQQLACDCDPTPASTMPPIASAPKQDEQHGGAELALPSRTATARNPQSKLGTPQDSAATLRRARSHARRHRTASLSYGHDSDSSTFSLADRDMQDLDLSLSAGALHPLNSATGIWKRDPPCAENSNKTPLEATTRTTSPASMRYRLAGNVQQHDPRPSAKRCAKSPPLRDQPQPQPQGQPLAPPIALDGGARLPDPHPNVMDMTPDQVLLQALASQTRVSQPQQHQISTWQAPSAPTQQLFSPQQPPPPPPPQQQQQQQLHLQLQLHRHLLQQHLQPPRPLPAQPPSQGLDPSFYPSATQMIDGSQGTMGSPVPSWTSQLPLSLMMSPLRTPTWSTELNFYSQMLGSEQHLPLAWHNPDSLAYPQQTPIPSTQTFSPLVTTSHYSPA</sequence>
<dbReference type="PROSITE" id="PS00028">
    <property type="entry name" value="ZINC_FINGER_C2H2_1"/>
    <property type="match status" value="1"/>
</dbReference>
<feature type="compositionally biased region" description="Polar residues" evidence="2">
    <location>
        <begin position="158"/>
        <end position="174"/>
    </location>
</feature>
<dbReference type="InterPro" id="IPR039970">
    <property type="entry name" value="TF_Grauzone"/>
</dbReference>
<name>A9V0F2_MONBE</name>
<dbReference type="GO" id="GO:0005634">
    <property type="term" value="C:nucleus"/>
    <property type="evidence" value="ECO:0000318"/>
    <property type="project" value="GO_Central"/>
</dbReference>
<keyword evidence="1" id="KW-0479">Metal-binding</keyword>
<feature type="compositionally biased region" description="Polar residues" evidence="2">
    <location>
        <begin position="415"/>
        <end position="433"/>
    </location>
</feature>
<reference evidence="4 5" key="1">
    <citation type="journal article" date="2008" name="Nature">
        <title>The genome of the choanoflagellate Monosiga brevicollis and the origin of metazoans.</title>
        <authorList>
            <consortium name="JGI Sequencing"/>
            <person name="King N."/>
            <person name="Westbrook M.J."/>
            <person name="Young S.L."/>
            <person name="Kuo A."/>
            <person name="Abedin M."/>
            <person name="Chapman J."/>
            <person name="Fairclough S."/>
            <person name="Hellsten U."/>
            <person name="Isogai Y."/>
            <person name="Letunic I."/>
            <person name="Marr M."/>
            <person name="Pincus D."/>
            <person name="Putnam N."/>
            <person name="Rokas A."/>
            <person name="Wright K.J."/>
            <person name="Zuzow R."/>
            <person name="Dirks W."/>
            <person name="Good M."/>
            <person name="Goodstein D."/>
            <person name="Lemons D."/>
            <person name="Li W."/>
            <person name="Lyons J.B."/>
            <person name="Morris A."/>
            <person name="Nichols S."/>
            <person name="Richter D.J."/>
            <person name="Salamov A."/>
            <person name="Bork P."/>
            <person name="Lim W.A."/>
            <person name="Manning G."/>
            <person name="Miller W.T."/>
            <person name="McGinnis W."/>
            <person name="Shapiro H."/>
            <person name="Tjian R."/>
            <person name="Grigoriev I.V."/>
            <person name="Rokhsar D."/>
        </authorList>
    </citation>
    <scope>NUCLEOTIDE SEQUENCE [LARGE SCALE GENOMIC DNA]</scope>
    <source>
        <strain evidence="5">MX1 / ATCC 50154</strain>
    </source>
</reference>
<dbReference type="EMBL" id="CH991552">
    <property type="protein sequence ID" value="EDQ89000.1"/>
    <property type="molecule type" value="Genomic_DNA"/>
</dbReference>
<dbReference type="Proteomes" id="UP000001357">
    <property type="component" value="Unassembled WGS sequence"/>
</dbReference>
<dbReference type="KEGG" id="mbr:MONBRDRAFT_25786"/>
<accession>A9V0F2</accession>
<feature type="compositionally biased region" description="Pro residues" evidence="2">
    <location>
        <begin position="292"/>
        <end position="302"/>
    </location>
</feature>
<feature type="compositionally biased region" description="Polar residues" evidence="2">
    <location>
        <begin position="242"/>
        <end position="259"/>
    </location>
</feature>
<feature type="compositionally biased region" description="Pro residues" evidence="2">
    <location>
        <begin position="363"/>
        <end position="372"/>
    </location>
</feature>
<feature type="region of interest" description="Disordered" evidence="2">
    <location>
        <begin position="335"/>
        <end position="381"/>
    </location>
</feature>
<evidence type="ECO:0000256" key="2">
    <source>
        <dbReference type="SAM" id="MobiDB-lite"/>
    </source>
</evidence>
<dbReference type="SUPFAM" id="SSF57667">
    <property type="entry name" value="beta-beta-alpha zinc fingers"/>
    <property type="match status" value="1"/>
</dbReference>
<evidence type="ECO:0000259" key="3">
    <source>
        <dbReference type="PROSITE" id="PS50157"/>
    </source>
</evidence>
<dbReference type="InterPro" id="IPR013087">
    <property type="entry name" value="Znf_C2H2_type"/>
</dbReference>
<feature type="domain" description="C2H2-type" evidence="3">
    <location>
        <begin position="42"/>
        <end position="70"/>
    </location>
</feature>
<feature type="compositionally biased region" description="Polar residues" evidence="2">
    <location>
        <begin position="335"/>
        <end position="356"/>
    </location>
</feature>
<dbReference type="InParanoid" id="A9V0F2"/>
<feature type="region of interest" description="Disordered" evidence="2">
    <location>
        <begin position="487"/>
        <end position="506"/>
    </location>
</feature>
<proteinExistence type="predicted"/>
<dbReference type="STRING" id="81824.A9V0F2"/>
<keyword evidence="5" id="KW-1185">Reference proteome</keyword>
<dbReference type="GO" id="GO:0008270">
    <property type="term" value="F:zinc ion binding"/>
    <property type="evidence" value="ECO:0007669"/>
    <property type="project" value="UniProtKB-KW"/>
</dbReference>
<keyword evidence="1" id="KW-0862">Zinc</keyword>
<gene>
    <name evidence="4" type="ORF">MONBRDRAFT_25786</name>
</gene>
<dbReference type="GO" id="GO:0003700">
    <property type="term" value="F:DNA-binding transcription factor activity"/>
    <property type="evidence" value="ECO:0007669"/>
    <property type="project" value="InterPro"/>
</dbReference>
<dbReference type="PANTHER" id="PTHR23225">
    <property type="entry name" value="ZINC FINGER PROTEIN"/>
    <property type="match status" value="1"/>
</dbReference>
<dbReference type="PANTHER" id="PTHR23225:SF2">
    <property type="entry name" value="AT09679P-RELATED"/>
    <property type="match status" value="1"/>
</dbReference>
<feature type="compositionally biased region" description="Basic residues" evidence="2">
    <location>
        <begin position="180"/>
        <end position="191"/>
    </location>
</feature>
<feature type="region of interest" description="Disordered" evidence="2">
    <location>
        <begin position="232"/>
        <end position="322"/>
    </location>
</feature>
<evidence type="ECO:0000313" key="4">
    <source>
        <dbReference type="EMBL" id="EDQ89000.1"/>
    </source>
</evidence>
<feature type="region of interest" description="Disordered" evidence="2">
    <location>
        <begin position="130"/>
        <end position="203"/>
    </location>
</feature>
<dbReference type="RefSeq" id="XP_001746105.1">
    <property type="nucleotide sequence ID" value="XM_001746053.1"/>
</dbReference>
<dbReference type="Gene3D" id="3.30.160.60">
    <property type="entry name" value="Classic Zinc Finger"/>
    <property type="match status" value="1"/>
</dbReference>
<dbReference type="SMART" id="SM00355">
    <property type="entry name" value="ZnF_C2H2"/>
    <property type="match status" value="2"/>
</dbReference>
<keyword evidence="1" id="KW-0863">Zinc-finger</keyword>
<dbReference type="Pfam" id="PF13909">
    <property type="entry name" value="zf-H2C2_5"/>
    <property type="match status" value="1"/>
</dbReference>